<name>A0A1H1Y3U2_9MICO</name>
<protein>
    <recommendedName>
        <fullName evidence="1">N-acetyltransferase domain-containing protein</fullName>
    </recommendedName>
</protein>
<dbReference type="STRING" id="412690.SAMN04489834_2969"/>
<dbReference type="EMBL" id="LT629742">
    <property type="protein sequence ID" value="SDT16093.1"/>
    <property type="molecule type" value="Genomic_DNA"/>
</dbReference>
<gene>
    <name evidence="2" type="ORF">SAMN04489834_2969</name>
</gene>
<feature type="domain" description="N-acetyltransferase" evidence="1">
    <location>
        <begin position="19"/>
        <end position="106"/>
    </location>
</feature>
<dbReference type="Proteomes" id="UP000181956">
    <property type="component" value="Chromosome I"/>
</dbReference>
<dbReference type="CDD" id="cd04301">
    <property type="entry name" value="NAT_SF"/>
    <property type="match status" value="1"/>
</dbReference>
<evidence type="ECO:0000259" key="1">
    <source>
        <dbReference type="PROSITE" id="PS51729"/>
    </source>
</evidence>
<dbReference type="RefSeq" id="WP_083364728.1">
    <property type="nucleotide sequence ID" value="NZ_LT629742.1"/>
</dbReference>
<proteinExistence type="predicted"/>
<dbReference type="PANTHER" id="PTHR31435">
    <property type="entry name" value="PROTEIN NATD1"/>
    <property type="match status" value="1"/>
</dbReference>
<dbReference type="AlphaFoldDB" id="A0A1H1Y3U2"/>
<dbReference type="InterPro" id="IPR045057">
    <property type="entry name" value="Gcn5-rel_NAT"/>
</dbReference>
<dbReference type="PROSITE" id="PS51729">
    <property type="entry name" value="GNAT_YJDJ"/>
    <property type="match status" value="1"/>
</dbReference>
<accession>A0A1H1Y3U2</accession>
<dbReference type="InterPro" id="IPR016181">
    <property type="entry name" value="Acyl_CoA_acyltransferase"/>
</dbReference>
<dbReference type="InterPro" id="IPR031165">
    <property type="entry name" value="GNAT_YJDJ"/>
</dbReference>
<organism evidence="2 3">
    <name type="scientific">Microterricola viridarii</name>
    <dbReference type="NCBI Taxonomy" id="412690"/>
    <lineage>
        <taxon>Bacteria</taxon>
        <taxon>Bacillati</taxon>
        <taxon>Actinomycetota</taxon>
        <taxon>Actinomycetes</taxon>
        <taxon>Micrococcales</taxon>
        <taxon>Microbacteriaceae</taxon>
        <taxon>Microterricola</taxon>
    </lineage>
</organism>
<dbReference type="SUPFAM" id="SSF55729">
    <property type="entry name" value="Acyl-CoA N-acyltransferases (Nat)"/>
    <property type="match status" value="1"/>
</dbReference>
<dbReference type="Gene3D" id="3.40.630.30">
    <property type="match status" value="1"/>
</dbReference>
<evidence type="ECO:0000313" key="3">
    <source>
        <dbReference type="Proteomes" id="UP000181956"/>
    </source>
</evidence>
<dbReference type="Pfam" id="PF14542">
    <property type="entry name" value="Acetyltransf_CG"/>
    <property type="match status" value="1"/>
</dbReference>
<dbReference type="PANTHER" id="PTHR31435:SF10">
    <property type="entry name" value="BSR4717 PROTEIN"/>
    <property type="match status" value="1"/>
</dbReference>
<evidence type="ECO:0000313" key="2">
    <source>
        <dbReference type="EMBL" id="SDT16093.1"/>
    </source>
</evidence>
<dbReference type="OrthoDB" id="5405911at2"/>
<keyword evidence="3" id="KW-1185">Reference proteome</keyword>
<sequence>MSESTVQPEAVDTSTVTIRRNDEASRYEALVGADVAAYAEYRLRPSERIVFTHTVTEEAFTRRGIATQLVEWALTDARDRGETIVPRCPFVVSYLETHHQFDDALERPAGD</sequence>
<reference evidence="3" key="1">
    <citation type="submission" date="2016-10" db="EMBL/GenBank/DDBJ databases">
        <authorList>
            <person name="Varghese N."/>
            <person name="Submissions S."/>
        </authorList>
    </citation>
    <scope>NUCLEOTIDE SEQUENCE [LARGE SCALE GENOMIC DNA]</scope>
    <source>
        <strain evidence="3">DSM 21772</strain>
    </source>
</reference>